<dbReference type="EMBL" id="FCOE02000110">
    <property type="protein sequence ID" value="SAL03054.1"/>
    <property type="molecule type" value="Genomic_DNA"/>
</dbReference>
<organism evidence="2 3">
    <name type="scientific">Caballeronia pedi</name>
    <dbReference type="NCBI Taxonomy" id="1777141"/>
    <lineage>
        <taxon>Bacteria</taxon>
        <taxon>Pseudomonadati</taxon>
        <taxon>Pseudomonadota</taxon>
        <taxon>Betaproteobacteria</taxon>
        <taxon>Burkholderiales</taxon>
        <taxon>Burkholderiaceae</taxon>
        <taxon>Caballeronia</taxon>
    </lineage>
</organism>
<proteinExistence type="predicted"/>
<dbReference type="AntiFam" id="ANF00178">
    <property type="entry name" value="Shadow ORF (opposite dhbF)"/>
</dbReference>
<accession>A0A158E8C8</accession>
<protein>
    <submittedName>
        <fullName evidence="2">Uncharacterized protein</fullName>
    </submittedName>
</protein>
<name>A0A158E8C8_9BURK</name>
<dbReference type="Proteomes" id="UP000054911">
    <property type="component" value="Unassembled WGS sequence"/>
</dbReference>
<sequence length="206" mass="23590">MIVTPKKLDIAIGTIAREIARAIHPRAGNERIVDEPFSGQLRPIEVATRHPRTTDVKLTHRTRGHQLTLRIEQVDARVGDRSANRHQIRFLRKASIRRCPDGCFRRTVFVIKRYRPRQRRALPREIRRARLTGDDDLPKLMLAARRHTVENGLPKRRNTQDACDVTIPNEPDDCVGVPCRVDIDEGETAPVRERPEEAGDRAIKGE</sequence>
<evidence type="ECO:0000313" key="2">
    <source>
        <dbReference type="EMBL" id="SAL03054.1"/>
    </source>
</evidence>
<dbReference type="STRING" id="1777141.AWB80_08484"/>
<evidence type="ECO:0000256" key="1">
    <source>
        <dbReference type="SAM" id="MobiDB-lite"/>
    </source>
</evidence>
<keyword evidence="3" id="KW-1185">Reference proteome</keyword>
<dbReference type="AlphaFoldDB" id="A0A158E8C8"/>
<comment type="caution">
    <text evidence="2">The sequence shown here is derived from an EMBL/GenBank/DDBJ whole genome shotgun (WGS) entry which is preliminary data.</text>
</comment>
<gene>
    <name evidence="2" type="ORF">AWB80_08484</name>
</gene>
<reference evidence="2" key="1">
    <citation type="submission" date="2016-01" db="EMBL/GenBank/DDBJ databases">
        <authorList>
            <person name="Peeters C."/>
        </authorList>
    </citation>
    <scope>NUCLEOTIDE SEQUENCE [LARGE SCALE GENOMIC DNA]</scope>
    <source>
        <strain evidence="2">LMG 29323</strain>
    </source>
</reference>
<feature type="compositionally biased region" description="Basic and acidic residues" evidence="1">
    <location>
        <begin position="190"/>
        <end position="206"/>
    </location>
</feature>
<feature type="region of interest" description="Disordered" evidence="1">
    <location>
        <begin position="185"/>
        <end position="206"/>
    </location>
</feature>
<evidence type="ECO:0000313" key="3">
    <source>
        <dbReference type="Proteomes" id="UP000054911"/>
    </source>
</evidence>